<evidence type="ECO:0000313" key="3">
    <source>
        <dbReference type="Proteomes" id="UP001153292"/>
    </source>
</evidence>
<dbReference type="Proteomes" id="UP001153292">
    <property type="component" value="Chromosome 27"/>
</dbReference>
<feature type="region of interest" description="Disordered" evidence="1">
    <location>
        <begin position="91"/>
        <end position="150"/>
    </location>
</feature>
<protein>
    <submittedName>
        <fullName evidence="2">Uncharacterized protein</fullName>
    </submittedName>
</protein>
<feature type="region of interest" description="Disordered" evidence="1">
    <location>
        <begin position="1"/>
        <end position="30"/>
    </location>
</feature>
<accession>A0ABN8B6Z1</accession>
<dbReference type="EMBL" id="OU963920">
    <property type="protein sequence ID" value="CAH0404128.1"/>
    <property type="molecule type" value="Genomic_DNA"/>
</dbReference>
<evidence type="ECO:0000313" key="2">
    <source>
        <dbReference type="EMBL" id="CAH0404128.1"/>
    </source>
</evidence>
<feature type="compositionally biased region" description="Low complexity" evidence="1">
    <location>
        <begin position="1"/>
        <end position="15"/>
    </location>
</feature>
<sequence>MEQRSNVVKSKSSNSAIATKSELRASTRSHLHFHRNITKKRGVYVEHKDTMTRIGGSEANTRQEKPVKAPPRPRPGQKKFLTSVLTILSKTTESTQCPDDGSNSAIRQTNNPRQITRGRPEKKKNEVVNDTQKKKKYRSKILSNSVGKDEKDQQIIVLQEQKDIKHTSSIFYENNSANFTNLTAFIKNTRHADKEQKKPENITDTAPVITNTALRKNLEEKQMKRDKRVRIEDPTTLVSVINAGTQDTTTKDNGKGMYNFFVDLLETIDVYNATDIDKEVTLSSSTSSSKVPLEINESVANKLVVKCDSSNCEGKTRSSSRGSQFYCFKDDGELRRTKQLISETPKRKEKYRYNRTIKAESFSANTNLQPKKLKANSFNIDNRQSTSKKRKKDTVLNMFKEQLKMDVKSFDEPQNLYEALKIIAETKRKCQRTIHFEEEMRRKRRDSGFPECTFKSPKVIKNCRKKKTKNNVLEPVQKPLVNKEHGKKMRRKETITASSAESQYSLQVLGYDYKTPVKQTSQRPKEVVFTYHSTPSSSDVGDSIEDPEYTDGFFNTFKRAPSISSHEF</sequence>
<evidence type="ECO:0000256" key="1">
    <source>
        <dbReference type="SAM" id="MobiDB-lite"/>
    </source>
</evidence>
<keyword evidence="3" id="KW-1185">Reference proteome</keyword>
<reference evidence="2" key="1">
    <citation type="submission" date="2021-12" db="EMBL/GenBank/DDBJ databases">
        <authorList>
            <person name="King R."/>
        </authorList>
    </citation>
    <scope>NUCLEOTIDE SEQUENCE</scope>
</reference>
<name>A0ABN8B6Z1_CHISP</name>
<feature type="compositionally biased region" description="Polar residues" evidence="1">
    <location>
        <begin position="91"/>
        <end position="114"/>
    </location>
</feature>
<feature type="region of interest" description="Disordered" evidence="1">
    <location>
        <begin position="50"/>
        <end position="77"/>
    </location>
</feature>
<proteinExistence type="predicted"/>
<organism evidence="2 3">
    <name type="scientific">Chilo suppressalis</name>
    <name type="common">Asiatic rice borer moth</name>
    <dbReference type="NCBI Taxonomy" id="168631"/>
    <lineage>
        <taxon>Eukaryota</taxon>
        <taxon>Metazoa</taxon>
        <taxon>Ecdysozoa</taxon>
        <taxon>Arthropoda</taxon>
        <taxon>Hexapoda</taxon>
        <taxon>Insecta</taxon>
        <taxon>Pterygota</taxon>
        <taxon>Neoptera</taxon>
        <taxon>Endopterygota</taxon>
        <taxon>Lepidoptera</taxon>
        <taxon>Glossata</taxon>
        <taxon>Ditrysia</taxon>
        <taxon>Pyraloidea</taxon>
        <taxon>Crambidae</taxon>
        <taxon>Crambinae</taxon>
        <taxon>Chilo</taxon>
    </lineage>
</organism>
<gene>
    <name evidence="2" type="ORF">CHILSU_LOCUS7441</name>
</gene>